<evidence type="ECO:0000313" key="2">
    <source>
        <dbReference type="Proteomes" id="UP000694415"/>
    </source>
</evidence>
<name>A0A8C6IHT2_MUSSI</name>
<dbReference type="Ensembl" id="ENSMSIT00000046213.1">
    <property type="protein sequence ID" value="ENSMSIP00000036669.1"/>
    <property type="gene ID" value="ENSMSIG00000030528.1"/>
</dbReference>
<evidence type="ECO:0000313" key="1">
    <source>
        <dbReference type="Ensembl" id="ENSMSIP00000036669.1"/>
    </source>
</evidence>
<keyword evidence="2" id="KW-1185">Reference proteome</keyword>
<sequence>MTSTCTYLCTCACTHALPTQTCTYKYAFLKIIFKWLFRSFSFAEGKGQR</sequence>
<reference evidence="1" key="1">
    <citation type="submission" date="2025-08" db="UniProtKB">
        <authorList>
            <consortium name="Ensembl"/>
        </authorList>
    </citation>
    <scope>IDENTIFICATION</scope>
</reference>
<dbReference type="AlphaFoldDB" id="A0A8C6IHT2"/>
<proteinExistence type="predicted"/>
<accession>A0A8C6IHT2</accession>
<reference evidence="1" key="2">
    <citation type="submission" date="2025-09" db="UniProtKB">
        <authorList>
            <consortium name="Ensembl"/>
        </authorList>
    </citation>
    <scope>IDENTIFICATION</scope>
</reference>
<dbReference type="Proteomes" id="UP000694415">
    <property type="component" value="Unplaced"/>
</dbReference>
<organism evidence="1 2">
    <name type="scientific">Mus spicilegus</name>
    <name type="common">Mound-building mouse</name>
    <dbReference type="NCBI Taxonomy" id="10103"/>
    <lineage>
        <taxon>Eukaryota</taxon>
        <taxon>Metazoa</taxon>
        <taxon>Chordata</taxon>
        <taxon>Craniata</taxon>
        <taxon>Vertebrata</taxon>
        <taxon>Euteleostomi</taxon>
        <taxon>Mammalia</taxon>
        <taxon>Eutheria</taxon>
        <taxon>Euarchontoglires</taxon>
        <taxon>Glires</taxon>
        <taxon>Rodentia</taxon>
        <taxon>Myomorpha</taxon>
        <taxon>Muroidea</taxon>
        <taxon>Muridae</taxon>
        <taxon>Murinae</taxon>
        <taxon>Mus</taxon>
        <taxon>Mus</taxon>
    </lineage>
</organism>
<protein>
    <submittedName>
        <fullName evidence="1">Uncharacterized protein</fullName>
    </submittedName>
</protein>